<organism evidence="2 3">
    <name type="scientific">Aeromonas hydrophila</name>
    <dbReference type="NCBI Taxonomy" id="644"/>
    <lineage>
        <taxon>Bacteria</taxon>
        <taxon>Pseudomonadati</taxon>
        <taxon>Pseudomonadota</taxon>
        <taxon>Gammaproteobacteria</taxon>
        <taxon>Aeromonadales</taxon>
        <taxon>Aeromonadaceae</taxon>
        <taxon>Aeromonas</taxon>
    </lineage>
</organism>
<accession>A0AAD3UBI8</accession>
<protein>
    <submittedName>
        <fullName evidence="2">Transposase</fullName>
    </submittedName>
</protein>
<dbReference type="Proteomes" id="UP000859505">
    <property type="component" value="Unassembled WGS sequence"/>
</dbReference>
<proteinExistence type="predicted"/>
<feature type="domain" description="DUF7674" evidence="1">
    <location>
        <begin position="10"/>
        <end position="125"/>
    </location>
</feature>
<evidence type="ECO:0000313" key="2">
    <source>
        <dbReference type="EMBL" id="HAT6345152.1"/>
    </source>
</evidence>
<evidence type="ECO:0000313" key="3">
    <source>
        <dbReference type="Proteomes" id="UP000859505"/>
    </source>
</evidence>
<dbReference type="RefSeq" id="WP_378010640.1">
    <property type="nucleotide sequence ID" value="NZ_JBGWTT010000017.1"/>
</dbReference>
<reference evidence="2" key="1">
    <citation type="journal article" date="2018" name="Genome Biol.">
        <title>SKESA: strategic k-mer extension for scrupulous assemblies.</title>
        <authorList>
            <person name="Souvorov A."/>
            <person name="Agarwala R."/>
            <person name="Lipman D.J."/>
        </authorList>
    </citation>
    <scope>NUCLEOTIDE SEQUENCE</scope>
    <source>
        <strain evidence="2">OLC2673_Aeromonas</strain>
    </source>
</reference>
<dbReference type="InterPro" id="IPR056091">
    <property type="entry name" value="DUF7674"/>
</dbReference>
<name>A0AAD3UBI8_AERHY</name>
<comment type="caution">
    <text evidence="2">The sequence shown here is derived from an EMBL/GenBank/DDBJ whole genome shotgun (WGS) entry which is preliminary data.</text>
</comment>
<dbReference type="EMBL" id="DACTUL010000024">
    <property type="protein sequence ID" value="HAT6345152.1"/>
    <property type="molecule type" value="Genomic_DNA"/>
</dbReference>
<dbReference type="AlphaFoldDB" id="A0AAD3UBI8"/>
<gene>
    <name evidence="2" type="ORF">JAJ28_002907</name>
</gene>
<dbReference type="Pfam" id="PF24722">
    <property type="entry name" value="DUF7674"/>
    <property type="match status" value="1"/>
</dbReference>
<evidence type="ECO:0000259" key="1">
    <source>
        <dbReference type="Pfam" id="PF24722"/>
    </source>
</evidence>
<sequence>MINRNEMMGLLLTVCPRVKPLWSAFLEDWRDDGVDLPLYLFFGNIARLVSSLYQEGCENELRNIFSVIERWCTEGDDYVREATRVGILEDLQNMNLMGLVPPKALIRFLGPQSSMDWHELEQFWGNVSEISP</sequence>
<reference evidence="2" key="2">
    <citation type="submission" date="2020-01" db="EMBL/GenBank/DDBJ databases">
        <authorList>
            <consortium name="NCBI Pathogen Detection Project"/>
        </authorList>
    </citation>
    <scope>NUCLEOTIDE SEQUENCE</scope>
    <source>
        <strain evidence="2">OLC2673_Aeromonas</strain>
    </source>
</reference>